<sequence length="568" mass="60812">MDLPVADLVVVGSGAAGLTAAIVAKRRGMRVVVLEKDALVGGTTAVSGGVLWVPLTARGRQQNPQDSPAAVREYLRHEMADRYASDAVELFLEKGPEMVDFLERETDVRFCSTLYPDYHPEAPGGSLLGRALVAAPFDTRRLRHERRRLRPPLKTITFMGMMFNSSNADLKHFFKATRSLASFLYVARRLVSHGVDLLRYGSAVQVTGGNALAGALFKAAAIDLGIPVLTQAEVTDLVRDGHGITGVSGTFRGKPFRLMAPRGVVLACGGFSHDQALTASRFPKALAARKPLSATPPSVTGDGIRLALSAGGCLAAPLPQPAAWMPLSIVPWGRSGPAVFPHLLDRYKPGVIAVLRSGRRFTNEANAYHDVCTAALREASDGSEPAMWLICDSRALARYGLGFVKPAPLPFRQHLRSGYLCMANTLLELGERLGIDGGELGKTVEHFNREAAAGRDPQFGRGSTAFNRFLGDPDWKPNPCVAPLERPPFFGLKVLVGDLSTFDGLRADLKGRVLARDGTAVNGLYVVGADRVNMMGGAYPGPGINHGPHMTMAYHLASTIGQNGFSAS</sequence>
<keyword evidence="3" id="KW-0274">FAD</keyword>
<evidence type="ECO:0000259" key="5">
    <source>
        <dbReference type="Pfam" id="PF00890"/>
    </source>
</evidence>
<keyword evidence="2" id="KW-0285">Flavoprotein</keyword>
<dbReference type="PRINTS" id="PR00469">
    <property type="entry name" value="PNDRDTASEII"/>
</dbReference>
<feature type="domain" description="FAD-dependent oxidoreductase 2 FAD-binding" evidence="5">
    <location>
        <begin position="7"/>
        <end position="544"/>
    </location>
</feature>
<evidence type="ECO:0000256" key="3">
    <source>
        <dbReference type="ARBA" id="ARBA00022827"/>
    </source>
</evidence>
<dbReference type="SUPFAM" id="SSF51905">
    <property type="entry name" value="FAD/NAD(P)-binding domain"/>
    <property type="match status" value="1"/>
</dbReference>
<dbReference type="Pfam" id="PF00890">
    <property type="entry name" value="FAD_binding_2"/>
    <property type="match status" value="1"/>
</dbReference>
<dbReference type="PANTHER" id="PTHR43400">
    <property type="entry name" value="FUMARATE REDUCTASE"/>
    <property type="match status" value="1"/>
</dbReference>
<dbReference type="Proteomes" id="UP000261931">
    <property type="component" value="Unassembled WGS sequence"/>
</dbReference>
<proteinExistence type="predicted"/>
<comment type="cofactor">
    <cofactor evidence="1">
        <name>FAD</name>
        <dbReference type="ChEBI" id="CHEBI:57692"/>
    </cofactor>
</comment>
<dbReference type="RefSeq" id="WP_116957548.1">
    <property type="nucleotide sequence ID" value="NZ_QVLS01000001.1"/>
</dbReference>
<protein>
    <submittedName>
        <fullName evidence="6">FAD-dependent oxidoreductase</fullName>
    </submittedName>
</protein>
<reference evidence="6 7" key="1">
    <citation type="submission" date="2018-08" db="EMBL/GenBank/DDBJ databases">
        <title>Hydrogenophaga sp. LA-38 isolated from sludge.</title>
        <authorList>
            <person name="Im W.-T."/>
        </authorList>
    </citation>
    <scope>NUCLEOTIDE SEQUENCE [LARGE SCALE GENOMIC DNA]</scope>
    <source>
        <strain evidence="6 7">LA-38</strain>
    </source>
</reference>
<evidence type="ECO:0000256" key="4">
    <source>
        <dbReference type="ARBA" id="ARBA00023002"/>
    </source>
</evidence>
<dbReference type="SUPFAM" id="SSF56425">
    <property type="entry name" value="Succinate dehydrogenase/fumarate reductase flavoprotein, catalytic domain"/>
    <property type="match status" value="1"/>
</dbReference>
<dbReference type="AlphaFoldDB" id="A0A372EQG5"/>
<evidence type="ECO:0000313" key="6">
    <source>
        <dbReference type="EMBL" id="RFP82880.1"/>
    </source>
</evidence>
<dbReference type="GO" id="GO:0008202">
    <property type="term" value="P:steroid metabolic process"/>
    <property type="evidence" value="ECO:0007669"/>
    <property type="project" value="UniProtKB-ARBA"/>
</dbReference>
<comment type="caution">
    <text evidence="6">The sequence shown here is derived from an EMBL/GenBank/DDBJ whole genome shotgun (WGS) entry which is preliminary data.</text>
</comment>
<evidence type="ECO:0000313" key="7">
    <source>
        <dbReference type="Proteomes" id="UP000261931"/>
    </source>
</evidence>
<organism evidence="6 7">
    <name type="scientific">Hydrogenophaga borbori</name>
    <dbReference type="NCBI Taxonomy" id="2294117"/>
    <lineage>
        <taxon>Bacteria</taxon>
        <taxon>Pseudomonadati</taxon>
        <taxon>Pseudomonadota</taxon>
        <taxon>Betaproteobacteria</taxon>
        <taxon>Burkholderiales</taxon>
        <taxon>Comamonadaceae</taxon>
        <taxon>Hydrogenophaga</taxon>
    </lineage>
</organism>
<accession>A0A372EQG5</accession>
<evidence type="ECO:0000256" key="1">
    <source>
        <dbReference type="ARBA" id="ARBA00001974"/>
    </source>
</evidence>
<dbReference type="Gene3D" id="3.50.50.60">
    <property type="entry name" value="FAD/NAD(P)-binding domain"/>
    <property type="match status" value="2"/>
</dbReference>
<dbReference type="InterPro" id="IPR036188">
    <property type="entry name" value="FAD/NAD-bd_sf"/>
</dbReference>
<name>A0A372EQG5_9BURK</name>
<dbReference type="PANTHER" id="PTHR43400:SF10">
    <property type="entry name" value="3-OXOSTEROID 1-DEHYDROGENASE"/>
    <property type="match status" value="1"/>
</dbReference>
<keyword evidence="4" id="KW-0560">Oxidoreductase</keyword>
<gene>
    <name evidence="6" type="ORF">DY262_02430</name>
</gene>
<dbReference type="GO" id="GO:0016491">
    <property type="term" value="F:oxidoreductase activity"/>
    <property type="evidence" value="ECO:0007669"/>
    <property type="project" value="UniProtKB-KW"/>
</dbReference>
<dbReference type="InterPro" id="IPR003953">
    <property type="entry name" value="FAD-dep_OxRdtase_2_FAD-bd"/>
</dbReference>
<dbReference type="InterPro" id="IPR027477">
    <property type="entry name" value="Succ_DH/fumarate_Rdtase_cat_sf"/>
</dbReference>
<dbReference type="EMBL" id="QVLS01000001">
    <property type="protein sequence ID" value="RFP82880.1"/>
    <property type="molecule type" value="Genomic_DNA"/>
</dbReference>
<dbReference type="InterPro" id="IPR050315">
    <property type="entry name" value="FAD-oxidoreductase_2"/>
</dbReference>
<keyword evidence="7" id="KW-1185">Reference proteome</keyword>
<evidence type="ECO:0000256" key="2">
    <source>
        <dbReference type="ARBA" id="ARBA00022630"/>
    </source>
</evidence>